<dbReference type="EMBL" id="JACCEL010000021">
    <property type="protein sequence ID" value="MBG9978835.1"/>
    <property type="molecule type" value="Genomic_DNA"/>
</dbReference>
<comment type="caution">
    <text evidence="2">The sequence shown here is derived from an EMBL/GenBank/DDBJ whole genome shotgun (WGS) entry which is preliminary data.</text>
</comment>
<reference evidence="2 3" key="1">
    <citation type="submission" date="2020-07" db="EMBL/GenBank/DDBJ databases">
        <title>Facklamia lactis sp. nov., isolated from raw milk.</title>
        <authorList>
            <person name="Doll E.V."/>
            <person name="Huptas C."/>
            <person name="Staib L."/>
            <person name="Wenning M."/>
            <person name="Scherer S."/>
        </authorList>
    </citation>
    <scope>NUCLEOTIDE SEQUENCE [LARGE SCALE GENOMIC DNA]</scope>
    <source>
        <strain evidence="2 3">DSM 104272</strain>
    </source>
</reference>
<dbReference type="Proteomes" id="UP000823401">
    <property type="component" value="Unassembled WGS sequence"/>
</dbReference>
<accession>A0ABS0LMK4</accession>
<dbReference type="InterPro" id="IPR009693">
    <property type="entry name" value="Glucitol_operon_activator"/>
</dbReference>
<feature type="coiled-coil region" evidence="1">
    <location>
        <begin position="94"/>
        <end position="121"/>
    </location>
</feature>
<evidence type="ECO:0000313" key="2">
    <source>
        <dbReference type="EMBL" id="MBG9978835.1"/>
    </source>
</evidence>
<protein>
    <recommendedName>
        <fullName evidence="4">Glucitol operon activator protein</fullName>
    </recommendedName>
</protein>
<keyword evidence="1" id="KW-0175">Coiled coil</keyword>
<dbReference type="RefSeq" id="WP_197104886.1">
    <property type="nucleotide sequence ID" value="NZ_JACCEL010000021.1"/>
</dbReference>
<evidence type="ECO:0000256" key="1">
    <source>
        <dbReference type="SAM" id="Coils"/>
    </source>
</evidence>
<organism evidence="2 3">
    <name type="scientific">Ruoffia tabacinasalis</name>
    <dbReference type="NCBI Taxonomy" id="87458"/>
    <lineage>
        <taxon>Bacteria</taxon>
        <taxon>Bacillati</taxon>
        <taxon>Bacillota</taxon>
        <taxon>Bacilli</taxon>
        <taxon>Lactobacillales</taxon>
        <taxon>Aerococcaceae</taxon>
        <taxon>Ruoffia</taxon>
    </lineage>
</organism>
<proteinExistence type="predicted"/>
<evidence type="ECO:0000313" key="3">
    <source>
        <dbReference type="Proteomes" id="UP000823401"/>
    </source>
</evidence>
<sequence>MIEAIVALAIIIIILQMGLSVYQLRYYDKFIRQLVQKYNNTKGFELKTERSKNLLRTVIVVVVLDEGNIIVEAYEFKGNTIFSKFKPIEDILNIRIDKKFLKRLENEKNSLRNQALLKLLNKKMRPVAD</sequence>
<name>A0ABS0LMK4_9LACT</name>
<keyword evidence="3" id="KW-1185">Reference proteome</keyword>
<evidence type="ECO:0008006" key="4">
    <source>
        <dbReference type="Google" id="ProtNLM"/>
    </source>
</evidence>
<gene>
    <name evidence="2" type="ORF">HYQ42_08520</name>
</gene>
<dbReference type="Pfam" id="PF06923">
    <property type="entry name" value="GutM"/>
    <property type="match status" value="1"/>
</dbReference>